<comment type="caution">
    <text evidence="9">The sequence shown here is derived from an EMBL/GenBank/DDBJ whole genome shotgun (WGS) entry which is preliminary data.</text>
</comment>
<evidence type="ECO:0000313" key="9">
    <source>
        <dbReference type="EMBL" id="KAF9494984.1"/>
    </source>
</evidence>
<evidence type="ECO:0000256" key="1">
    <source>
        <dbReference type="ARBA" id="ARBA00004123"/>
    </source>
</evidence>
<dbReference type="GO" id="GO:0000981">
    <property type="term" value="F:DNA-binding transcription factor activity, RNA polymerase II-specific"/>
    <property type="evidence" value="ECO:0007669"/>
    <property type="project" value="TreeGrafter"/>
</dbReference>
<organism evidence="9 10">
    <name type="scientific">Pleurotus eryngii</name>
    <name type="common">Boletus of the steppes</name>
    <dbReference type="NCBI Taxonomy" id="5323"/>
    <lineage>
        <taxon>Eukaryota</taxon>
        <taxon>Fungi</taxon>
        <taxon>Dikarya</taxon>
        <taxon>Basidiomycota</taxon>
        <taxon>Agaricomycotina</taxon>
        <taxon>Agaricomycetes</taxon>
        <taxon>Agaricomycetidae</taxon>
        <taxon>Agaricales</taxon>
        <taxon>Pleurotineae</taxon>
        <taxon>Pleurotaceae</taxon>
        <taxon>Pleurotus</taxon>
    </lineage>
</organism>
<feature type="compositionally biased region" description="Basic and acidic residues" evidence="7">
    <location>
        <begin position="278"/>
        <end position="296"/>
    </location>
</feature>
<name>A0A9P5ZZ93_PLEER</name>
<evidence type="ECO:0000313" key="10">
    <source>
        <dbReference type="Proteomes" id="UP000807025"/>
    </source>
</evidence>
<evidence type="ECO:0000256" key="3">
    <source>
        <dbReference type="ARBA" id="ARBA00023125"/>
    </source>
</evidence>
<dbReference type="Gene3D" id="4.10.280.10">
    <property type="entry name" value="Helix-loop-helix DNA-binding domain"/>
    <property type="match status" value="1"/>
</dbReference>
<dbReference type="GO" id="GO:0005634">
    <property type="term" value="C:nucleus"/>
    <property type="evidence" value="ECO:0007669"/>
    <property type="project" value="UniProtKB-SubCell"/>
</dbReference>
<reference evidence="9" key="1">
    <citation type="submission" date="2020-11" db="EMBL/GenBank/DDBJ databases">
        <authorList>
            <consortium name="DOE Joint Genome Institute"/>
            <person name="Ahrendt S."/>
            <person name="Riley R."/>
            <person name="Andreopoulos W."/>
            <person name="Labutti K."/>
            <person name="Pangilinan J."/>
            <person name="Ruiz-Duenas F.J."/>
            <person name="Barrasa J.M."/>
            <person name="Sanchez-Garcia M."/>
            <person name="Camarero S."/>
            <person name="Miyauchi S."/>
            <person name="Serrano A."/>
            <person name="Linde D."/>
            <person name="Babiker R."/>
            <person name="Drula E."/>
            <person name="Ayuso-Fernandez I."/>
            <person name="Pacheco R."/>
            <person name="Padilla G."/>
            <person name="Ferreira P."/>
            <person name="Barriuso J."/>
            <person name="Kellner H."/>
            <person name="Castanera R."/>
            <person name="Alfaro M."/>
            <person name="Ramirez L."/>
            <person name="Pisabarro A.G."/>
            <person name="Kuo A."/>
            <person name="Tritt A."/>
            <person name="Lipzen A."/>
            <person name="He G."/>
            <person name="Yan M."/>
            <person name="Ng V."/>
            <person name="Cullen D."/>
            <person name="Martin F."/>
            <person name="Rosso M.-N."/>
            <person name="Henrissat B."/>
            <person name="Hibbett D."/>
            <person name="Martinez A.T."/>
            <person name="Grigoriev I.V."/>
        </authorList>
    </citation>
    <scope>NUCLEOTIDE SEQUENCE</scope>
    <source>
        <strain evidence="9">ATCC 90797</strain>
    </source>
</reference>
<dbReference type="InterPro" id="IPR052207">
    <property type="entry name" value="Max-like/E-box_TFs"/>
</dbReference>
<dbReference type="OrthoDB" id="5344169at2759"/>
<dbReference type="GO" id="GO:0000978">
    <property type="term" value="F:RNA polymerase II cis-regulatory region sequence-specific DNA binding"/>
    <property type="evidence" value="ECO:0007669"/>
    <property type="project" value="TreeGrafter"/>
</dbReference>
<dbReference type="AlphaFoldDB" id="A0A9P5ZZ93"/>
<keyword evidence="10" id="KW-1185">Reference proteome</keyword>
<accession>A0A9P5ZZ93</accession>
<dbReference type="EMBL" id="MU154566">
    <property type="protein sequence ID" value="KAF9494984.1"/>
    <property type="molecule type" value="Genomic_DNA"/>
</dbReference>
<proteinExistence type="predicted"/>
<dbReference type="Proteomes" id="UP000807025">
    <property type="component" value="Unassembled WGS sequence"/>
</dbReference>
<feature type="compositionally biased region" description="Polar residues" evidence="7">
    <location>
        <begin position="131"/>
        <end position="157"/>
    </location>
</feature>
<gene>
    <name evidence="9" type="ORF">BDN71DRAFT_910865</name>
</gene>
<feature type="region of interest" description="Disordered" evidence="7">
    <location>
        <begin position="95"/>
        <end position="202"/>
    </location>
</feature>
<feature type="compositionally biased region" description="Polar residues" evidence="7">
    <location>
        <begin position="99"/>
        <end position="112"/>
    </location>
</feature>
<feature type="region of interest" description="Disordered" evidence="7">
    <location>
        <begin position="23"/>
        <end position="56"/>
    </location>
</feature>
<dbReference type="InterPro" id="IPR036638">
    <property type="entry name" value="HLH_DNA-bd_sf"/>
</dbReference>
<dbReference type="Pfam" id="PF00010">
    <property type="entry name" value="HLH"/>
    <property type="match status" value="1"/>
</dbReference>
<feature type="coiled-coil region" evidence="6">
    <location>
        <begin position="350"/>
        <end position="377"/>
    </location>
</feature>
<feature type="compositionally biased region" description="Low complexity" evidence="7">
    <location>
        <begin position="186"/>
        <end position="198"/>
    </location>
</feature>
<feature type="region of interest" description="Disordered" evidence="7">
    <location>
        <begin position="221"/>
        <end position="334"/>
    </location>
</feature>
<evidence type="ECO:0000256" key="6">
    <source>
        <dbReference type="SAM" id="Coils"/>
    </source>
</evidence>
<feature type="compositionally biased region" description="Polar residues" evidence="7">
    <location>
        <begin position="27"/>
        <end position="49"/>
    </location>
</feature>
<dbReference type="CDD" id="cd11405">
    <property type="entry name" value="bHLHzip_MLXIP_like"/>
    <property type="match status" value="1"/>
</dbReference>
<evidence type="ECO:0000256" key="4">
    <source>
        <dbReference type="ARBA" id="ARBA00023163"/>
    </source>
</evidence>
<comment type="subcellular location">
    <subcellularLocation>
        <location evidence="1">Nucleus</location>
    </subcellularLocation>
</comment>
<feature type="domain" description="BHLH" evidence="8">
    <location>
        <begin position="272"/>
        <end position="353"/>
    </location>
</feature>
<sequence length="423" mass="45349">MSLQYMNMDIPQDQSQYRAQMLENHGMASQSNTPLINGSRSQPQYSPRGTASAPAHVAFRSSPEYLPSPAELDFDISPLTSPWLGAHQQSSIVDPHVASGSTSQKRTASPNSVDHPARKKQSPAIRPTNPGVPNTKKNQNASRGGSKSVNSTPLLRSTRTRKGSTAGDLVGDTPSPVDLSMPPPASTVSSSNNVPPSTITSAQLTPVTPASIMKLGRLGVDSSLAPKPSATKIQKKSSSAVQASPGLKAILPAGSTSSTASHSQPQQPVIHVRKTSHKAAEQKRRDSLKTTFDELRGLLPPIPLPNDEKYPDEPILPGALPPRGPPKAGSDGPNKGVSKLQLLICGNDYIRQLKGRVERRDDEIEKLRREVKRLRLHVGDAAIVEGEEELDLEFDLDAAETLVIGRGKSLLTDEEGEEETEET</sequence>
<evidence type="ECO:0000259" key="8">
    <source>
        <dbReference type="PROSITE" id="PS50888"/>
    </source>
</evidence>
<protein>
    <recommendedName>
        <fullName evidence="8">BHLH domain-containing protein</fullName>
    </recommendedName>
</protein>
<dbReference type="GO" id="GO:0046983">
    <property type="term" value="F:protein dimerization activity"/>
    <property type="evidence" value="ECO:0007669"/>
    <property type="project" value="InterPro"/>
</dbReference>
<dbReference type="PANTHER" id="PTHR15741">
    <property type="entry name" value="BASIC HELIX-LOOP-HELIX ZIP TRANSCRIPTION FACTOR"/>
    <property type="match status" value="1"/>
</dbReference>
<keyword evidence="4" id="KW-0804">Transcription</keyword>
<dbReference type="PROSITE" id="PS50888">
    <property type="entry name" value="BHLH"/>
    <property type="match status" value="1"/>
</dbReference>
<keyword evidence="5" id="KW-0539">Nucleus</keyword>
<dbReference type="PANTHER" id="PTHR15741:SF38">
    <property type="entry name" value="BHLH DOMAIN-CONTAINING PROTEIN"/>
    <property type="match status" value="1"/>
</dbReference>
<evidence type="ECO:0000256" key="5">
    <source>
        <dbReference type="ARBA" id="ARBA00023242"/>
    </source>
</evidence>
<evidence type="ECO:0000256" key="2">
    <source>
        <dbReference type="ARBA" id="ARBA00023015"/>
    </source>
</evidence>
<keyword evidence="2" id="KW-0805">Transcription regulation</keyword>
<feature type="compositionally biased region" description="Polar residues" evidence="7">
    <location>
        <begin position="254"/>
        <end position="267"/>
    </location>
</feature>
<dbReference type="SUPFAM" id="SSF47459">
    <property type="entry name" value="HLH, helix-loop-helix DNA-binding domain"/>
    <property type="match status" value="1"/>
</dbReference>
<dbReference type="SMART" id="SM00353">
    <property type="entry name" value="HLH"/>
    <property type="match status" value="1"/>
</dbReference>
<keyword evidence="3" id="KW-0238">DNA-binding</keyword>
<keyword evidence="6" id="KW-0175">Coiled coil</keyword>
<evidence type="ECO:0000256" key="7">
    <source>
        <dbReference type="SAM" id="MobiDB-lite"/>
    </source>
</evidence>
<dbReference type="InterPro" id="IPR011598">
    <property type="entry name" value="bHLH_dom"/>
</dbReference>